<gene>
    <name evidence="5" type="ORF">NH26_15525</name>
</gene>
<dbReference type="PANTHER" id="PTHR24220">
    <property type="entry name" value="IMPORT ATP-BINDING PROTEIN"/>
    <property type="match status" value="1"/>
</dbReference>
<dbReference type="PROSITE" id="PS50893">
    <property type="entry name" value="ABC_TRANSPORTER_2"/>
    <property type="match status" value="1"/>
</dbReference>
<reference evidence="5 6" key="1">
    <citation type="journal article" date="2012" name="Int. J. Syst. Evol. Microbiol.">
        <title>Flammeovirga pacifica sp. nov., isolated from deep-sea sediment.</title>
        <authorList>
            <person name="Xu H."/>
            <person name="Fu Y."/>
            <person name="Yang N."/>
            <person name="Ding Z."/>
            <person name="Lai Q."/>
            <person name="Zeng R."/>
        </authorList>
    </citation>
    <scope>NUCLEOTIDE SEQUENCE [LARGE SCALE GENOMIC DNA]</scope>
    <source>
        <strain evidence="6">DSM 24597 / LMG 26175 / WPAGA1</strain>
    </source>
</reference>
<sequence>MIHIQQLKYKYPKGIEISFPDFEIKSGEEILILGASGCGKTTLLHVLGGLLPVTSGKVIINDIDITLLKGNKIDQFRGENIGVIFQKPHFARALTLHENLAFAQKAAGRKVDHKRIHHLLDRLGISQHIDKSPSKMSEGEKQRMSVAMALINKPALLLADEPTASLDDEHANEVIQLLREMASEENSALVIVTHDSRLKEAFAERTLTLSKLH</sequence>
<evidence type="ECO:0000256" key="3">
    <source>
        <dbReference type="ARBA" id="ARBA00022840"/>
    </source>
</evidence>
<dbReference type="EMBL" id="JRYR02000001">
    <property type="protein sequence ID" value="OHX67659.1"/>
    <property type="molecule type" value="Genomic_DNA"/>
</dbReference>
<dbReference type="Pfam" id="PF00005">
    <property type="entry name" value="ABC_tran"/>
    <property type="match status" value="1"/>
</dbReference>
<keyword evidence="6" id="KW-1185">Reference proteome</keyword>
<organism evidence="5 6">
    <name type="scientific">Flammeovirga pacifica</name>
    <dbReference type="NCBI Taxonomy" id="915059"/>
    <lineage>
        <taxon>Bacteria</taxon>
        <taxon>Pseudomonadati</taxon>
        <taxon>Bacteroidota</taxon>
        <taxon>Cytophagia</taxon>
        <taxon>Cytophagales</taxon>
        <taxon>Flammeovirgaceae</taxon>
        <taxon>Flammeovirga</taxon>
    </lineage>
</organism>
<dbReference type="Gene3D" id="3.40.50.300">
    <property type="entry name" value="P-loop containing nucleotide triphosphate hydrolases"/>
    <property type="match status" value="1"/>
</dbReference>
<dbReference type="CDD" id="cd03255">
    <property type="entry name" value="ABC_MJ0796_LolCDE_FtsE"/>
    <property type="match status" value="1"/>
</dbReference>
<dbReference type="InterPro" id="IPR015854">
    <property type="entry name" value="ABC_transpr_LolD-like"/>
</dbReference>
<dbReference type="AlphaFoldDB" id="A0A1S1Z307"/>
<keyword evidence="1" id="KW-0813">Transport</keyword>
<evidence type="ECO:0000256" key="2">
    <source>
        <dbReference type="ARBA" id="ARBA00022741"/>
    </source>
</evidence>
<dbReference type="InterPro" id="IPR003439">
    <property type="entry name" value="ABC_transporter-like_ATP-bd"/>
</dbReference>
<dbReference type="Proteomes" id="UP000179797">
    <property type="component" value="Unassembled WGS sequence"/>
</dbReference>
<evidence type="ECO:0000313" key="6">
    <source>
        <dbReference type="Proteomes" id="UP000179797"/>
    </source>
</evidence>
<keyword evidence="3" id="KW-0067">ATP-binding</keyword>
<evidence type="ECO:0000256" key="1">
    <source>
        <dbReference type="ARBA" id="ARBA00022448"/>
    </source>
</evidence>
<dbReference type="InterPro" id="IPR003593">
    <property type="entry name" value="AAA+_ATPase"/>
</dbReference>
<protein>
    <recommendedName>
        <fullName evidence="4">ABC transporter domain-containing protein</fullName>
    </recommendedName>
</protein>
<accession>A0A1S1Z307</accession>
<name>A0A1S1Z307_FLAPC</name>
<keyword evidence="2" id="KW-0547">Nucleotide-binding</keyword>
<proteinExistence type="predicted"/>
<comment type="caution">
    <text evidence="5">The sequence shown here is derived from an EMBL/GenBank/DDBJ whole genome shotgun (WGS) entry which is preliminary data.</text>
</comment>
<dbReference type="OrthoDB" id="1114670at2"/>
<evidence type="ECO:0000259" key="4">
    <source>
        <dbReference type="PROSITE" id="PS50893"/>
    </source>
</evidence>
<dbReference type="InterPro" id="IPR017911">
    <property type="entry name" value="MacB-like_ATP-bd"/>
</dbReference>
<dbReference type="STRING" id="915059.NH26_15525"/>
<feature type="domain" description="ABC transporter" evidence="4">
    <location>
        <begin position="2"/>
        <end position="212"/>
    </location>
</feature>
<dbReference type="SUPFAM" id="SSF52540">
    <property type="entry name" value="P-loop containing nucleoside triphosphate hydrolases"/>
    <property type="match status" value="1"/>
</dbReference>
<dbReference type="RefSeq" id="WP_044228209.1">
    <property type="nucleotide sequence ID" value="NZ_JRYR02000001.1"/>
</dbReference>
<dbReference type="GO" id="GO:0005886">
    <property type="term" value="C:plasma membrane"/>
    <property type="evidence" value="ECO:0007669"/>
    <property type="project" value="TreeGrafter"/>
</dbReference>
<dbReference type="GO" id="GO:0022857">
    <property type="term" value="F:transmembrane transporter activity"/>
    <property type="evidence" value="ECO:0007669"/>
    <property type="project" value="TreeGrafter"/>
</dbReference>
<dbReference type="InterPro" id="IPR027417">
    <property type="entry name" value="P-loop_NTPase"/>
</dbReference>
<dbReference type="GO" id="GO:0016887">
    <property type="term" value="F:ATP hydrolysis activity"/>
    <property type="evidence" value="ECO:0007669"/>
    <property type="project" value="InterPro"/>
</dbReference>
<evidence type="ECO:0000313" key="5">
    <source>
        <dbReference type="EMBL" id="OHX67659.1"/>
    </source>
</evidence>
<dbReference type="SMART" id="SM00382">
    <property type="entry name" value="AAA"/>
    <property type="match status" value="1"/>
</dbReference>
<dbReference type="GO" id="GO:0005524">
    <property type="term" value="F:ATP binding"/>
    <property type="evidence" value="ECO:0007669"/>
    <property type="project" value="UniProtKB-KW"/>
</dbReference>